<evidence type="ECO:0000313" key="4">
    <source>
        <dbReference type="Proteomes" id="UP000078343"/>
    </source>
</evidence>
<evidence type="ECO:0000256" key="1">
    <source>
        <dbReference type="SAM" id="MobiDB-lite"/>
    </source>
</evidence>
<sequence>MERLAPESSQPRKRPRSSTPEPHEVPPAVGRRQSVKRRQQRYYDSKNEDEDAPKIVALHRVLCDKRPREDSDHSRHEASALYTDTPQLFAGDNKASALRAEDHFKIHDEERFLEDVDVVIYHTYACHKFQETLQDRFESFMPPELDRRIFRQNRAYFFSLPHDTEKARPENMSIRILSNEVRLAVSSAVSCDPDLDEQWEQERNLQYPFPFFFHHRQRLRVIIEDLLDPRSGYLVNSLLSKVEHFCEAQYGEADRLFAAGLVNRRHFDKLFNNGEMIATYQQGQPVAYRLNDVKGTKEVAVLQCSSWTFDGTFRRKSHDLIVRTPSSKTGVPITTLEAFPLRFDEELKTKLRARGRTFWSCRYRAHVLYLAPRPPFESQMVSRPRFMIDYETYRAIHDEPEEDHAHSAPEDVISALSTDEPDEQVLLSLPAQIRGFGFHDKKWRMLDVAYIEEIKFNKEAFKRLHLKSDKKDLIQALVTVHTSVENTADIIEGKGNGLTILLHGGPGTGKTLTAEAIAELTEKPLYRVTCGDMGIDAERVEEYLDEVLRIGTVWQCVLLLDEADVFLEERTHQDIKRNALVSVFLRVLEYYKGILILTTNRIGTFDEAFKSRIQLPVHYPDLNETGRKIIWRSALNDIPPLPRGFDRQNLLDHIDKLATHRLNGRQIRSIVNSAMKYAHFKEEPLSYRHFEVVIGTVMEFDHYTMETRGQTDSEWAEAEGLRKRPGL</sequence>
<dbReference type="EMBL" id="LVYI01000011">
    <property type="protein sequence ID" value="OAP55323.1"/>
    <property type="molecule type" value="Genomic_DNA"/>
</dbReference>
<comment type="caution">
    <text evidence="3">The sequence shown here is derived from an EMBL/GenBank/DDBJ whole genome shotgun (WGS) entry which is preliminary data.</text>
</comment>
<dbReference type="Pfam" id="PF00004">
    <property type="entry name" value="AAA"/>
    <property type="match status" value="1"/>
</dbReference>
<dbReference type="CDD" id="cd19481">
    <property type="entry name" value="RecA-like_protease"/>
    <property type="match status" value="1"/>
</dbReference>
<feature type="domain" description="AAA+ ATPase" evidence="2">
    <location>
        <begin position="496"/>
        <end position="623"/>
    </location>
</feature>
<dbReference type="STRING" id="1367422.A0A178Z822"/>
<dbReference type="InterPro" id="IPR054289">
    <property type="entry name" value="DUF7025"/>
</dbReference>
<evidence type="ECO:0000313" key="3">
    <source>
        <dbReference type="EMBL" id="OAP55323.1"/>
    </source>
</evidence>
<dbReference type="Proteomes" id="UP000078343">
    <property type="component" value="Unassembled WGS sequence"/>
</dbReference>
<dbReference type="InterPro" id="IPR027417">
    <property type="entry name" value="P-loop_NTPase"/>
</dbReference>
<protein>
    <recommendedName>
        <fullName evidence="2">AAA+ ATPase domain-containing protein</fullName>
    </recommendedName>
</protein>
<dbReference type="OrthoDB" id="10042665at2759"/>
<keyword evidence="4" id="KW-1185">Reference proteome</keyword>
<dbReference type="GO" id="GO:0005524">
    <property type="term" value="F:ATP binding"/>
    <property type="evidence" value="ECO:0007669"/>
    <property type="project" value="InterPro"/>
</dbReference>
<dbReference type="Gene3D" id="3.40.50.300">
    <property type="entry name" value="P-loop containing nucleotide triphosphate hydrolases"/>
    <property type="match status" value="1"/>
</dbReference>
<dbReference type="Pfam" id="PF22942">
    <property type="entry name" value="DUF7025"/>
    <property type="match status" value="1"/>
</dbReference>
<feature type="region of interest" description="Disordered" evidence="1">
    <location>
        <begin position="1"/>
        <end position="50"/>
    </location>
</feature>
<dbReference type="InterPro" id="IPR003593">
    <property type="entry name" value="AAA+_ATPase"/>
</dbReference>
<dbReference type="SUPFAM" id="SSF52540">
    <property type="entry name" value="P-loop containing nucleoside triphosphate hydrolases"/>
    <property type="match status" value="1"/>
</dbReference>
<accession>A0A178Z822</accession>
<dbReference type="GO" id="GO:0016887">
    <property type="term" value="F:ATP hydrolysis activity"/>
    <property type="evidence" value="ECO:0007669"/>
    <property type="project" value="InterPro"/>
</dbReference>
<dbReference type="InterPro" id="IPR003959">
    <property type="entry name" value="ATPase_AAA_core"/>
</dbReference>
<name>A0A178Z822_9EURO</name>
<dbReference type="AlphaFoldDB" id="A0A178Z822"/>
<dbReference type="GeneID" id="30014464"/>
<dbReference type="SMART" id="SM00382">
    <property type="entry name" value="AAA"/>
    <property type="match status" value="1"/>
</dbReference>
<dbReference type="RefSeq" id="XP_018688690.1">
    <property type="nucleotide sequence ID" value="XM_018841802.1"/>
</dbReference>
<reference evidence="3 4" key="1">
    <citation type="submission" date="2016-04" db="EMBL/GenBank/DDBJ databases">
        <title>Draft genome of Fonsecaea erecta CBS 125763.</title>
        <authorList>
            <person name="Weiss V.A."/>
            <person name="Vicente V.A."/>
            <person name="Raittz R.T."/>
            <person name="Moreno L.F."/>
            <person name="De Souza E.M."/>
            <person name="Pedrosa F.O."/>
            <person name="Steffens M.B."/>
            <person name="Faoro H."/>
            <person name="Tadra-Sfeir M.Z."/>
            <person name="Najafzadeh M.J."/>
            <person name="Felipe M.S."/>
            <person name="Teixeira M."/>
            <person name="Sun J."/>
            <person name="Xi L."/>
            <person name="Gomes R."/>
            <person name="De Azevedo C.M."/>
            <person name="Salgado C.G."/>
            <person name="Da Silva M.B."/>
            <person name="Nascimento M.F."/>
            <person name="Queiroz-Telles F."/>
            <person name="Attili D.S."/>
            <person name="Gorbushina A."/>
        </authorList>
    </citation>
    <scope>NUCLEOTIDE SEQUENCE [LARGE SCALE GENOMIC DNA]</scope>
    <source>
        <strain evidence="3 4">CBS 125763</strain>
    </source>
</reference>
<dbReference type="PANTHER" id="PTHR46411">
    <property type="entry name" value="FAMILY ATPASE, PUTATIVE-RELATED"/>
    <property type="match status" value="1"/>
</dbReference>
<organism evidence="3 4">
    <name type="scientific">Fonsecaea erecta</name>
    <dbReference type="NCBI Taxonomy" id="1367422"/>
    <lineage>
        <taxon>Eukaryota</taxon>
        <taxon>Fungi</taxon>
        <taxon>Dikarya</taxon>
        <taxon>Ascomycota</taxon>
        <taxon>Pezizomycotina</taxon>
        <taxon>Eurotiomycetes</taxon>
        <taxon>Chaetothyriomycetidae</taxon>
        <taxon>Chaetothyriales</taxon>
        <taxon>Herpotrichiellaceae</taxon>
        <taxon>Fonsecaea</taxon>
    </lineage>
</organism>
<evidence type="ECO:0000259" key="2">
    <source>
        <dbReference type="SMART" id="SM00382"/>
    </source>
</evidence>
<proteinExistence type="predicted"/>
<dbReference type="PANTHER" id="PTHR46411:SF2">
    <property type="entry name" value="AAA+ ATPASE DOMAIN-CONTAINING PROTEIN"/>
    <property type="match status" value="1"/>
</dbReference>
<gene>
    <name evidence="3" type="ORF">AYL99_10296</name>
</gene>